<keyword evidence="2" id="KW-1185">Reference proteome</keyword>
<gene>
    <name evidence="1" type="ORF">DPMN_077714</name>
</gene>
<organism evidence="1 2">
    <name type="scientific">Dreissena polymorpha</name>
    <name type="common">Zebra mussel</name>
    <name type="synonym">Mytilus polymorpha</name>
    <dbReference type="NCBI Taxonomy" id="45954"/>
    <lineage>
        <taxon>Eukaryota</taxon>
        <taxon>Metazoa</taxon>
        <taxon>Spiralia</taxon>
        <taxon>Lophotrochozoa</taxon>
        <taxon>Mollusca</taxon>
        <taxon>Bivalvia</taxon>
        <taxon>Autobranchia</taxon>
        <taxon>Heteroconchia</taxon>
        <taxon>Euheterodonta</taxon>
        <taxon>Imparidentia</taxon>
        <taxon>Neoheterodontei</taxon>
        <taxon>Myida</taxon>
        <taxon>Dreissenoidea</taxon>
        <taxon>Dreissenidae</taxon>
        <taxon>Dreissena</taxon>
    </lineage>
</organism>
<dbReference type="AlphaFoldDB" id="A0A9D3YR57"/>
<dbReference type="EMBL" id="JAIWYP010000015">
    <property type="protein sequence ID" value="KAH3702688.1"/>
    <property type="molecule type" value="Genomic_DNA"/>
</dbReference>
<evidence type="ECO:0000313" key="1">
    <source>
        <dbReference type="EMBL" id="KAH3702688.1"/>
    </source>
</evidence>
<proteinExistence type="predicted"/>
<comment type="caution">
    <text evidence="1">The sequence shown here is derived from an EMBL/GenBank/DDBJ whole genome shotgun (WGS) entry which is preliminary data.</text>
</comment>
<reference evidence="1" key="1">
    <citation type="journal article" date="2019" name="bioRxiv">
        <title>The Genome of the Zebra Mussel, Dreissena polymorpha: A Resource for Invasive Species Research.</title>
        <authorList>
            <person name="McCartney M.A."/>
            <person name="Auch B."/>
            <person name="Kono T."/>
            <person name="Mallez S."/>
            <person name="Zhang Y."/>
            <person name="Obille A."/>
            <person name="Becker A."/>
            <person name="Abrahante J.E."/>
            <person name="Garbe J."/>
            <person name="Badalamenti J.P."/>
            <person name="Herman A."/>
            <person name="Mangelson H."/>
            <person name="Liachko I."/>
            <person name="Sullivan S."/>
            <person name="Sone E.D."/>
            <person name="Koren S."/>
            <person name="Silverstein K.A.T."/>
            <person name="Beckman K.B."/>
            <person name="Gohl D.M."/>
        </authorList>
    </citation>
    <scope>NUCLEOTIDE SEQUENCE</scope>
    <source>
        <strain evidence="1">Duluth1</strain>
        <tissue evidence="1">Whole animal</tissue>
    </source>
</reference>
<dbReference type="Proteomes" id="UP000828390">
    <property type="component" value="Unassembled WGS sequence"/>
</dbReference>
<evidence type="ECO:0000313" key="2">
    <source>
        <dbReference type="Proteomes" id="UP000828390"/>
    </source>
</evidence>
<protein>
    <submittedName>
        <fullName evidence="1">Uncharacterized protein</fullName>
    </submittedName>
</protein>
<accession>A0A9D3YR57</accession>
<name>A0A9D3YR57_DREPO</name>
<sequence>MLAHRQLFKEVDSMENPVLKDFTRQMLSKGQYMKEFLVTPSCAMSNPKKMTDESLLKKAAHFLESDHIDFQKVDRIRLKNGQLITSTNYVRMKKRICYAIYTNSGNCYCIRHFLYEKTLNVVLACGQKLNVNGLLHPTIDHLKKVVLSEETDIFNVESIKEKVNLLDGNTNSICISRLPNFLKVCM</sequence>
<reference evidence="1" key="2">
    <citation type="submission" date="2020-11" db="EMBL/GenBank/DDBJ databases">
        <authorList>
            <person name="McCartney M.A."/>
            <person name="Auch B."/>
            <person name="Kono T."/>
            <person name="Mallez S."/>
            <person name="Becker A."/>
            <person name="Gohl D.M."/>
            <person name="Silverstein K.A.T."/>
            <person name="Koren S."/>
            <person name="Bechman K.B."/>
            <person name="Herman A."/>
            <person name="Abrahante J.E."/>
            <person name="Garbe J."/>
        </authorList>
    </citation>
    <scope>NUCLEOTIDE SEQUENCE</scope>
    <source>
        <strain evidence="1">Duluth1</strain>
        <tissue evidence="1">Whole animal</tissue>
    </source>
</reference>